<reference evidence="4" key="1">
    <citation type="journal article" date="2019" name="Int. J. Syst. Evol. Microbiol.">
        <title>The Global Catalogue of Microorganisms (GCM) 10K type strain sequencing project: providing services to taxonomists for standard genome sequencing and annotation.</title>
        <authorList>
            <consortium name="The Broad Institute Genomics Platform"/>
            <consortium name="The Broad Institute Genome Sequencing Center for Infectious Disease"/>
            <person name="Wu L."/>
            <person name="Ma J."/>
        </authorList>
    </citation>
    <scope>NUCLEOTIDE SEQUENCE [LARGE SCALE GENOMIC DNA]</scope>
    <source>
        <strain evidence="4">CCM 8912</strain>
    </source>
</reference>
<dbReference type="GO" id="GO:0016787">
    <property type="term" value="F:hydrolase activity"/>
    <property type="evidence" value="ECO:0007669"/>
    <property type="project" value="UniProtKB-KW"/>
</dbReference>
<evidence type="ECO:0000259" key="2">
    <source>
        <dbReference type="Pfam" id="PF12146"/>
    </source>
</evidence>
<feature type="transmembrane region" description="Helical" evidence="1">
    <location>
        <begin position="7"/>
        <end position="28"/>
    </location>
</feature>
<dbReference type="RefSeq" id="WP_125756076.1">
    <property type="nucleotide sequence ID" value="NZ_JBHTOK010000015.1"/>
</dbReference>
<dbReference type="PANTHER" id="PTHR43358:SF4">
    <property type="entry name" value="ALPHA_BETA HYDROLASE FOLD-1 DOMAIN-CONTAINING PROTEIN"/>
    <property type="match status" value="1"/>
</dbReference>
<dbReference type="Pfam" id="PF12146">
    <property type="entry name" value="Hydrolase_4"/>
    <property type="match status" value="1"/>
</dbReference>
<dbReference type="SUPFAM" id="SSF53474">
    <property type="entry name" value="alpha/beta-Hydrolases"/>
    <property type="match status" value="1"/>
</dbReference>
<proteinExistence type="predicted"/>
<dbReference type="Gene3D" id="3.40.50.1820">
    <property type="entry name" value="alpha/beta hydrolase"/>
    <property type="match status" value="1"/>
</dbReference>
<dbReference type="Proteomes" id="UP001597212">
    <property type="component" value="Unassembled WGS sequence"/>
</dbReference>
<feature type="domain" description="Serine aminopeptidase S33" evidence="2">
    <location>
        <begin position="87"/>
        <end position="187"/>
    </location>
</feature>
<protein>
    <submittedName>
        <fullName evidence="3">Alpha/beta hydrolase</fullName>
    </submittedName>
</protein>
<accession>A0ABW4CSV1</accession>
<dbReference type="InterPro" id="IPR052920">
    <property type="entry name" value="DNA-binding_regulatory"/>
</dbReference>
<keyword evidence="1" id="KW-0812">Transmembrane</keyword>
<evidence type="ECO:0000313" key="4">
    <source>
        <dbReference type="Proteomes" id="UP001597212"/>
    </source>
</evidence>
<comment type="caution">
    <text evidence="3">The sequence shown here is derived from an EMBL/GenBank/DDBJ whole genome shotgun (WGS) entry which is preliminary data.</text>
</comment>
<sequence>MKRKWTILLSGLGMVIVAAIAGASLYFYNYAFVPSHKTFLSSTTEPAVRKAQAWLKTVPKETWHEQAAGANLRLVADWVPASHDTPKTIVVAHGYMNTKEDMARQIKFFHEAGFNVLAPDDRGHGQSQGNYIGYGYADRLDYLKWLQQVIRRVGPTSQIGLYGVSMGGATVMYLSGEKLPKQVVSIVEDCGYTSIMDELAAQGQALFSLPRYPLIPAVALTASLKAHYNVFAASTILALNHNTRPLLFIHGAKDAFVPTSMVHREYAADHSEKKLWIVPKAGHAQSLKLQPNRYQHRVVGWFNAHWR</sequence>
<dbReference type="PANTHER" id="PTHR43358">
    <property type="entry name" value="ALPHA/BETA-HYDROLASE"/>
    <property type="match status" value="1"/>
</dbReference>
<evidence type="ECO:0000256" key="1">
    <source>
        <dbReference type="SAM" id="Phobius"/>
    </source>
</evidence>
<dbReference type="InterPro" id="IPR029058">
    <property type="entry name" value="AB_hydrolase_fold"/>
</dbReference>
<name>A0ABW4CSV1_9LACO</name>
<keyword evidence="1" id="KW-0472">Membrane</keyword>
<gene>
    <name evidence="3" type="ORF">ACFQ5K_03480</name>
</gene>
<keyword evidence="1" id="KW-1133">Transmembrane helix</keyword>
<evidence type="ECO:0000313" key="3">
    <source>
        <dbReference type="EMBL" id="MFD1440452.1"/>
    </source>
</evidence>
<dbReference type="EMBL" id="JBHTOK010000015">
    <property type="protein sequence ID" value="MFD1440452.1"/>
    <property type="molecule type" value="Genomic_DNA"/>
</dbReference>
<keyword evidence="3" id="KW-0378">Hydrolase</keyword>
<organism evidence="3 4">
    <name type="scientific">Lacticaseibacillus hegangensis</name>
    <dbReference type="NCBI Taxonomy" id="2486010"/>
    <lineage>
        <taxon>Bacteria</taxon>
        <taxon>Bacillati</taxon>
        <taxon>Bacillota</taxon>
        <taxon>Bacilli</taxon>
        <taxon>Lactobacillales</taxon>
        <taxon>Lactobacillaceae</taxon>
        <taxon>Lacticaseibacillus</taxon>
    </lineage>
</organism>
<dbReference type="InterPro" id="IPR022742">
    <property type="entry name" value="Hydrolase_4"/>
</dbReference>
<keyword evidence="4" id="KW-1185">Reference proteome</keyword>